<dbReference type="PATRIC" id="fig|1603606.3.peg.2754"/>
<dbReference type="GO" id="GO:0009228">
    <property type="term" value="P:thiamine biosynthetic process"/>
    <property type="evidence" value="ECO:0007669"/>
    <property type="project" value="UniProtKB-KW"/>
</dbReference>
<dbReference type="GO" id="GO:0009229">
    <property type="term" value="P:thiamine diphosphate biosynthetic process"/>
    <property type="evidence" value="ECO:0007669"/>
    <property type="project" value="UniProtKB-UniRule"/>
</dbReference>
<dbReference type="UniPathway" id="UPA00060">
    <property type="reaction ID" value="UER00141"/>
</dbReference>
<keyword evidence="14" id="KW-1185">Reference proteome</keyword>
<comment type="pathway">
    <text evidence="1 9 11">Cofactor biosynthesis; thiamine diphosphate biosynthesis; thiamine phosphate from 4-amino-2-methyl-5-diphosphomethylpyrimidine and 4-methyl-5-(2-phosphoethyl)-thiazole: step 1/1.</text>
</comment>
<keyword evidence="4 9" id="KW-0460">Magnesium</keyword>
<dbReference type="InterPro" id="IPR013785">
    <property type="entry name" value="Aldolase_TIM"/>
</dbReference>
<dbReference type="Proteomes" id="UP000057158">
    <property type="component" value="Chromosome"/>
</dbReference>
<dbReference type="CDD" id="cd00564">
    <property type="entry name" value="TMP_TenI"/>
    <property type="match status" value="1"/>
</dbReference>
<dbReference type="KEGG" id="des:DSOUD_2544"/>
<dbReference type="OrthoDB" id="9810880at2"/>
<dbReference type="SUPFAM" id="SSF51391">
    <property type="entry name" value="Thiamin phosphate synthase"/>
    <property type="match status" value="1"/>
</dbReference>
<evidence type="ECO:0000256" key="4">
    <source>
        <dbReference type="ARBA" id="ARBA00022842"/>
    </source>
</evidence>
<sequence length="224" mass="23327">MKDFNLDLHLVTDRGLSCGRLLLEIVRAAVAGGISVVQLREKDCSTRDFLDLGRAVAAELKGRSVPLLINDRVDIALAIGADGVHLGQSDMPYPMARMLLGPAALIGLSVESVADALAAESLDVAYLGISPVYSTATKTDLKEPLGLAGIRDIRAISRHRLVAIGGIHAGNTRDILDAGAHGVAVVSAICSAGDPGQAAREIRRQISAAREGKRSHSGAATAPE</sequence>
<dbReference type="AlphaFoldDB" id="A0A0M4D7V4"/>
<feature type="binding site" evidence="9">
    <location>
        <begin position="186"/>
        <end position="187"/>
    </location>
    <ligand>
        <name>2-[(2R,5Z)-2-carboxy-4-methylthiazol-5(2H)-ylidene]ethyl phosphate</name>
        <dbReference type="ChEBI" id="CHEBI:62899"/>
    </ligand>
</feature>
<dbReference type="PANTHER" id="PTHR20857">
    <property type="entry name" value="THIAMINE-PHOSPHATE PYROPHOSPHORYLASE"/>
    <property type="match status" value="1"/>
</dbReference>
<evidence type="ECO:0000256" key="10">
    <source>
        <dbReference type="RuleBase" id="RU003826"/>
    </source>
</evidence>
<evidence type="ECO:0000256" key="2">
    <source>
        <dbReference type="ARBA" id="ARBA00022679"/>
    </source>
</evidence>
<keyword evidence="2 9" id="KW-0808">Transferase</keyword>
<evidence type="ECO:0000256" key="5">
    <source>
        <dbReference type="ARBA" id="ARBA00022977"/>
    </source>
</evidence>
<comment type="catalytic activity">
    <reaction evidence="6 9 10">
        <text>4-methyl-5-(2-phosphooxyethyl)-thiazole + 4-amino-2-methyl-5-(diphosphooxymethyl)pyrimidine + H(+) = thiamine phosphate + diphosphate</text>
        <dbReference type="Rhea" id="RHEA:22328"/>
        <dbReference type="ChEBI" id="CHEBI:15378"/>
        <dbReference type="ChEBI" id="CHEBI:33019"/>
        <dbReference type="ChEBI" id="CHEBI:37575"/>
        <dbReference type="ChEBI" id="CHEBI:57841"/>
        <dbReference type="ChEBI" id="CHEBI:58296"/>
        <dbReference type="EC" id="2.5.1.3"/>
    </reaction>
</comment>
<name>A0A0M4D7V4_9BACT</name>
<dbReference type="InterPro" id="IPR036206">
    <property type="entry name" value="ThiamineP_synth_sf"/>
</dbReference>
<feature type="domain" description="Thiamine phosphate synthase/TenI" evidence="12">
    <location>
        <begin position="8"/>
        <end position="189"/>
    </location>
</feature>
<dbReference type="EMBL" id="CP010802">
    <property type="protein sequence ID" value="ALC17297.1"/>
    <property type="molecule type" value="Genomic_DNA"/>
</dbReference>
<dbReference type="HAMAP" id="MF_00097">
    <property type="entry name" value="TMP_synthase"/>
    <property type="match status" value="1"/>
</dbReference>
<feature type="binding site" evidence="9">
    <location>
        <position position="71"/>
    </location>
    <ligand>
        <name>Mg(2+)</name>
        <dbReference type="ChEBI" id="CHEBI:18420"/>
    </ligand>
</feature>
<dbReference type="PANTHER" id="PTHR20857:SF15">
    <property type="entry name" value="THIAMINE-PHOSPHATE SYNTHASE"/>
    <property type="match status" value="1"/>
</dbReference>
<accession>A0A0M4D7V4</accession>
<comment type="cofactor">
    <cofactor evidence="9">
        <name>Mg(2+)</name>
        <dbReference type="ChEBI" id="CHEBI:18420"/>
    </cofactor>
    <text evidence="9">Binds 1 Mg(2+) ion per subunit.</text>
</comment>
<comment type="catalytic activity">
    <reaction evidence="7 9 10">
        <text>2-(2-carboxy-4-methylthiazol-5-yl)ethyl phosphate + 4-amino-2-methyl-5-(diphosphooxymethyl)pyrimidine + 2 H(+) = thiamine phosphate + CO2 + diphosphate</text>
        <dbReference type="Rhea" id="RHEA:47848"/>
        <dbReference type="ChEBI" id="CHEBI:15378"/>
        <dbReference type="ChEBI" id="CHEBI:16526"/>
        <dbReference type="ChEBI" id="CHEBI:33019"/>
        <dbReference type="ChEBI" id="CHEBI:37575"/>
        <dbReference type="ChEBI" id="CHEBI:57841"/>
        <dbReference type="ChEBI" id="CHEBI:62890"/>
        <dbReference type="EC" id="2.5.1.3"/>
    </reaction>
</comment>
<feature type="binding site" evidence="9">
    <location>
        <begin position="135"/>
        <end position="137"/>
    </location>
    <ligand>
        <name>2-[(2R,5Z)-2-carboxy-4-methylthiazol-5(2H)-ylidene]ethyl phosphate</name>
        <dbReference type="ChEBI" id="CHEBI:62899"/>
    </ligand>
</feature>
<dbReference type="GO" id="GO:0005737">
    <property type="term" value="C:cytoplasm"/>
    <property type="evidence" value="ECO:0007669"/>
    <property type="project" value="TreeGrafter"/>
</dbReference>
<dbReference type="STRING" id="1603606.DSOUD_2544"/>
<dbReference type="GO" id="GO:0000287">
    <property type="term" value="F:magnesium ion binding"/>
    <property type="evidence" value="ECO:0007669"/>
    <property type="project" value="UniProtKB-UniRule"/>
</dbReference>
<dbReference type="RefSeq" id="WP_053551318.1">
    <property type="nucleotide sequence ID" value="NZ_CP010802.1"/>
</dbReference>
<feature type="binding site" evidence="9">
    <location>
        <position position="70"/>
    </location>
    <ligand>
        <name>4-amino-2-methyl-5-(diphosphooxymethyl)pyrimidine</name>
        <dbReference type="ChEBI" id="CHEBI:57841"/>
    </ligand>
</feature>
<evidence type="ECO:0000256" key="8">
    <source>
        <dbReference type="ARBA" id="ARBA00047883"/>
    </source>
</evidence>
<evidence type="ECO:0000313" key="14">
    <source>
        <dbReference type="Proteomes" id="UP000057158"/>
    </source>
</evidence>
<comment type="function">
    <text evidence="9">Condenses 4-methyl-5-(beta-hydroxyethyl)thiazole monophosphate (THZ-P) and 2-methyl-4-amino-5-hydroxymethyl pyrimidine pyrophosphate (HMP-PP) to form thiamine monophosphate (TMP).</text>
</comment>
<evidence type="ECO:0000256" key="11">
    <source>
        <dbReference type="RuleBase" id="RU004253"/>
    </source>
</evidence>
<proteinExistence type="inferred from homology"/>
<organism evidence="13 14">
    <name type="scientific">Desulfuromonas soudanensis</name>
    <dbReference type="NCBI Taxonomy" id="1603606"/>
    <lineage>
        <taxon>Bacteria</taxon>
        <taxon>Pseudomonadati</taxon>
        <taxon>Thermodesulfobacteriota</taxon>
        <taxon>Desulfuromonadia</taxon>
        <taxon>Desulfuromonadales</taxon>
        <taxon>Desulfuromonadaceae</taxon>
        <taxon>Desulfuromonas</taxon>
    </lineage>
</organism>
<protein>
    <recommendedName>
        <fullName evidence="9">Thiamine-phosphate synthase</fullName>
        <shortName evidence="9">TP synthase</shortName>
        <shortName evidence="9">TPS</shortName>
        <ecNumber evidence="9">2.5.1.3</ecNumber>
    </recommendedName>
    <alternativeName>
        <fullName evidence="9">Thiamine-phosphate pyrophosphorylase</fullName>
        <shortName evidence="9">TMP pyrophosphorylase</shortName>
        <shortName evidence="9">TMP-PPase</shortName>
    </alternativeName>
</protein>
<feature type="binding site" evidence="9">
    <location>
        <begin position="38"/>
        <end position="42"/>
    </location>
    <ligand>
        <name>4-amino-2-methyl-5-(diphosphooxymethyl)pyrimidine</name>
        <dbReference type="ChEBI" id="CHEBI:57841"/>
    </ligand>
</feature>
<keyword evidence="5 9" id="KW-0784">Thiamine biosynthesis</keyword>
<feature type="binding site" evidence="9">
    <location>
        <position position="90"/>
    </location>
    <ligand>
        <name>Mg(2+)</name>
        <dbReference type="ChEBI" id="CHEBI:18420"/>
    </ligand>
</feature>
<dbReference type="Gene3D" id="3.20.20.70">
    <property type="entry name" value="Aldolase class I"/>
    <property type="match status" value="1"/>
</dbReference>
<feature type="binding site" evidence="9">
    <location>
        <position position="138"/>
    </location>
    <ligand>
        <name>4-amino-2-methyl-5-(diphosphooxymethyl)pyrimidine</name>
        <dbReference type="ChEBI" id="CHEBI:57841"/>
    </ligand>
</feature>
<evidence type="ECO:0000259" key="12">
    <source>
        <dbReference type="Pfam" id="PF02581"/>
    </source>
</evidence>
<evidence type="ECO:0000256" key="1">
    <source>
        <dbReference type="ARBA" id="ARBA00005165"/>
    </source>
</evidence>
<comment type="similarity">
    <text evidence="9 10">Belongs to the thiamine-phosphate synthase family.</text>
</comment>
<evidence type="ECO:0000256" key="9">
    <source>
        <dbReference type="HAMAP-Rule" id="MF_00097"/>
    </source>
</evidence>
<comment type="catalytic activity">
    <reaction evidence="8 9 10">
        <text>2-[(2R,5Z)-2-carboxy-4-methylthiazol-5(2H)-ylidene]ethyl phosphate + 4-amino-2-methyl-5-(diphosphooxymethyl)pyrimidine + 2 H(+) = thiamine phosphate + CO2 + diphosphate</text>
        <dbReference type="Rhea" id="RHEA:47844"/>
        <dbReference type="ChEBI" id="CHEBI:15378"/>
        <dbReference type="ChEBI" id="CHEBI:16526"/>
        <dbReference type="ChEBI" id="CHEBI:33019"/>
        <dbReference type="ChEBI" id="CHEBI:37575"/>
        <dbReference type="ChEBI" id="CHEBI:57841"/>
        <dbReference type="ChEBI" id="CHEBI:62899"/>
        <dbReference type="EC" id="2.5.1.3"/>
    </reaction>
</comment>
<dbReference type="InterPro" id="IPR034291">
    <property type="entry name" value="TMP_synthase"/>
</dbReference>
<reference evidence="13 14" key="1">
    <citation type="submission" date="2015-07" db="EMBL/GenBank/DDBJ databases">
        <title>Isolation and Genomic Characterization of a Novel Halophilic Metal-Reducing Deltaproteobacterium from the Deep Subsurface.</title>
        <authorList>
            <person name="Badalamenti J.P."/>
            <person name="Summers Z.M."/>
            <person name="Gralnick J.A."/>
            <person name="Bond D.R."/>
        </authorList>
    </citation>
    <scope>NUCLEOTIDE SEQUENCE [LARGE SCALE GENOMIC DNA]</scope>
    <source>
        <strain evidence="13 14">WTL</strain>
    </source>
</reference>
<dbReference type="GO" id="GO:0004789">
    <property type="term" value="F:thiamine-phosphate diphosphorylase activity"/>
    <property type="evidence" value="ECO:0007669"/>
    <property type="project" value="UniProtKB-UniRule"/>
</dbReference>
<dbReference type="Pfam" id="PF02581">
    <property type="entry name" value="TMP-TENI"/>
    <property type="match status" value="1"/>
</dbReference>
<feature type="binding site" evidence="9">
    <location>
        <position position="109"/>
    </location>
    <ligand>
        <name>4-amino-2-methyl-5-(diphosphooxymethyl)pyrimidine</name>
        <dbReference type="ChEBI" id="CHEBI:57841"/>
    </ligand>
</feature>
<evidence type="ECO:0000256" key="7">
    <source>
        <dbReference type="ARBA" id="ARBA00047851"/>
    </source>
</evidence>
<feature type="binding site" evidence="9">
    <location>
        <position position="166"/>
    </location>
    <ligand>
        <name>2-[(2R,5Z)-2-carboxy-4-methylthiazol-5(2H)-ylidene]ethyl phosphate</name>
        <dbReference type="ChEBI" id="CHEBI:62899"/>
    </ligand>
</feature>
<evidence type="ECO:0000313" key="13">
    <source>
        <dbReference type="EMBL" id="ALC17297.1"/>
    </source>
</evidence>
<evidence type="ECO:0000256" key="6">
    <source>
        <dbReference type="ARBA" id="ARBA00047334"/>
    </source>
</evidence>
<evidence type="ECO:0000256" key="3">
    <source>
        <dbReference type="ARBA" id="ARBA00022723"/>
    </source>
</evidence>
<gene>
    <name evidence="9" type="primary">thiE</name>
    <name evidence="13" type="ORF">DSOUD_2544</name>
</gene>
<dbReference type="InterPro" id="IPR022998">
    <property type="entry name" value="ThiamineP_synth_TenI"/>
</dbReference>
<dbReference type="EC" id="2.5.1.3" evidence="9"/>
<dbReference type="NCBIfam" id="TIGR00693">
    <property type="entry name" value="thiE"/>
    <property type="match status" value="1"/>
</dbReference>
<keyword evidence="3 9" id="KW-0479">Metal-binding</keyword>